<protein>
    <submittedName>
        <fullName evidence="4">Response regulator</fullName>
    </submittedName>
</protein>
<feature type="domain" description="Response regulatory" evidence="3">
    <location>
        <begin position="7"/>
        <end position="125"/>
    </location>
</feature>
<proteinExistence type="predicted"/>
<dbReference type="Pfam" id="PF00072">
    <property type="entry name" value="Response_reg"/>
    <property type="match status" value="1"/>
</dbReference>
<evidence type="ECO:0000256" key="1">
    <source>
        <dbReference type="ARBA" id="ARBA00022553"/>
    </source>
</evidence>
<sequence>MSDEIKRILVVDDEEEIRDAFLLALADLRDLAVTAFDNGGAAVEWARETPPDLVFLDLKMPQMGGVEVLRRLQALYPELPVCIVTAFFESFMRELVAAADDGLRFELVRKPIGKDEIISIVRSYFEGPQLLGSRAPRTREGGNG</sequence>
<evidence type="ECO:0000313" key="5">
    <source>
        <dbReference type="Proteomes" id="UP000250928"/>
    </source>
</evidence>
<dbReference type="Proteomes" id="UP000250928">
    <property type="component" value="Unassembled WGS sequence"/>
</dbReference>
<dbReference type="InterPro" id="IPR011006">
    <property type="entry name" value="CheY-like_superfamily"/>
</dbReference>
<evidence type="ECO:0000313" key="4">
    <source>
        <dbReference type="EMBL" id="PUD99229.1"/>
    </source>
</evidence>
<dbReference type="EMBL" id="PQCO01000266">
    <property type="protein sequence ID" value="PUD99229.1"/>
    <property type="molecule type" value="Genomic_DNA"/>
</dbReference>
<organism evidence="4 5">
    <name type="scientific">Candidatus Sedimenticola endophacoides</name>
    <dbReference type="NCBI Taxonomy" id="2548426"/>
    <lineage>
        <taxon>Bacteria</taxon>
        <taxon>Pseudomonadati</taxon>
        <taxon>Pseudomonadota</taxon>
        <taxon>Gammaproteobacteria</taxon>
        <taxon>Chromatiales</taxon>
        <taxon>Sedimenticolaceae</taxon>
        <taxon>Sedimenticola</taxon>
    </lineage>
</organism>
<reference evidence="4 5" key="1">
    <citation type="submission" date="2018-01" db="EMBL/GenBank/DDBJ databases">
        <title>Novel co-symbiosis in the lucinid bivalve Phacoides pectinatus.</title>
        <authorList>
            <person name="Lim S.J."/>
            <person name="Davis B.G."/>
            <person name="Gill D.E."/>
            <person name="Engel A.S."/>
            <person name="Anderson L.C."/>
            <person name="Campbell B.J."/>
        </authorList>
    </citation>
    <scope>NUCLEOTIDE SEQUENCE [LARGE SCALE GENOMIC DNA]</scope>
    <source>
        <strain evidence="4">N3_P5</strain>
    </source>
</reference>
<comment type="caution">
    <text evidence="4">The sequence shown here is derived from an EMBL/GenBank/DDBJ whole genome shotgun (WGS) entry which is preliminary data.</text>
</comment>
<feature type="modified residue" description="4-aspartylphosphate" evidence="2">
    <location>
        <position position="57"/>
    </location>
</feature>
<dbReference type="AlphaFoldDB" id="A0A657Q2F2"/>
<dbReference type="InterPro" id="IPR001789">
    <property type="entry name" value="Sig_transdc_resp-reg_receiver"/>
</dbReference>
<accession>A0A657Q2F2</accession>
<dbReference type="PANTHER" id="PTHR44591">
    <property type="entry name" value="STRESS RESPONSE REGULATOR PROTEIN 1"/>
    <property type="match status" value="1"/>
</dbReference>
<dbReference type="PANTHER" id="PTHR44591:SF3">
    <property type="entry name" value="RESPONSE REGULATORY DOMAIN-CONTAINING PROTEIN"/>
    <property type="match status" value="1"/>
</dbReference>
<gene>
    <name evidence="4" type="ORF">C3L24_11330</name>
</gene>
<keyword evidence="1 2" id="KW-0597">Phosphoprotein</keyword>
<dbReference type="PROSITE" id="PS50110">
    <property type="entry name" value="RESPONSE_REGULATORY"/>
    <property type="match status" value="1"/>
</dbReference>
<evidence type="ECO:0000256" key="2">
    <source>
        <dbReference type="PROSITE-ProRule" id="PRU00169"/>
    </source>
</evidence>
<dbReference type="Gene3D" id="3.40.50.2300">
    <property type="match status" value="1"/>
</dbReference>
<name>A0A657Q2F2_9GAMM</name>
<dbReference type="InterPro" id="IPR050595">
    <property type="entry name" value="Bact_response_regulator"/>
</dbReference>
<dbReference type="GO" id="GO:0000160">
    <property type="term" value="P:phosphorelay signal transduction system"/>
    <property type="evidence" value="ECO:0007669"/>
    <property type="project" value="InterPro"/>
</dbReference>
<dbReference type="SUPFAM" id="SSF52172">
    <property type="entry name" value="CheY-like"/>
    <property type="match status" value="1"/>
</dbReference>
<dbReference type="SMART" id="SM00448">
    <property type="entry name" value="REC"/>
    <property type="match status" value="1"/>
</dbReference>
<evidence type="ECO:0000259" key="3">
    <source>
        <dbReference type="PROSITE" id="PS50110"/>
    </source>
</evidence>